<dbReference type="PANTHER" id="PTHR30448:SF0">
    <property type="entry name" value="RNASE ADAPTER PROTEIN RAPZ"/>
    <property type="match status" value="1"/>
</dbReference>
<evidence type="ECO:0000313" key="7">
    <source>
        <dbReference type="EMBL" id="MBB6050258.1"/>
    </source>
</evidence>
<feature type="binding site" evidence="4">
    <location>
        <begin position="9"/>
        <end position="16"/>
    </location>
    <ligand>
        <name>ATP</name>
        <dbReference type="ChEBI" id="CHEBI:30616"/>
    </ligand>
</feature>
<dbReference type="AlphaFoldDB" id="A0A7W9SQD0"/>
<dbReference type="Pfam" id="PF03668">
    <property type="entry name" value="RapZ-like_N"/>
    <property type="match status" value="1"/>
</dbReference>
<keyword evidence="8" id="KW-1185">Reference proteome</keyword>
<name>A0A7W9SQD0_ARMRO</name>
<dbReference type="Proteomes" id="UP000520814">
    <property type="component" value="Unassembled WGS sequence"/>
</dbReference>
<dbReference type="HAMAP" id="MF_00636">
    <property type="entry name" value="RapZ_like"/>
    <property type="match status" value="1"/>
</dbReference>
<feature type="binding site" evidence="4">
    <location>
        <begin position="56"/>
        <end position="59"/>
    </location>
    <ligand>
        <name>GTP</name>
        <dbReference type="ChEBI" id="CHEBI:37565"/>
    </ligand>
</feature>
<feature type="domain" description="RapZ-like N-terminal" evidence="5">
    <location>
        <begin position="3"/>
        <end position="150"/>
    </location>
</feature>
<organism evidence="7 8">
    <name type="scientific">Armatimonas rosea</name>
    <dbReference type="NCBI Taxonomy" id="685828"/>
    <lineage>
        <taxon>Bacteria</taxon>
        <taxon>Bacillati</taxon>
        <taxon>Armatimonadota</taxon>
        <taxon>Armatimonadia</taxon>
        <taxon>Armatimonadales</taxon>
        <taxon>Armatimonadaceae</taxon>
        <taxon>Armatimonas</taxon>
    </lineage>
</organism>
<dbReference type="RefSeq" id="WP_184194872.1">
    <property type="nucleotide sequence ID" value="NZ_JACHGW010000002.1"/>
</dbReference>
<evidence type="ECO:0000259" key="6">
    <source>
        <dbReference type="Pfam" id="PF22740"/>
    </source>
</evidence>
<evidence type="ECO:0000256" key="3">
    <source>
        <dbReference type="ARBA" id="ARBA00023134"/>
    </source>
</evidence>
<sequence>MASVVVLTGMSGAGKQTAARCFEDMGWQVVENIPPRLFAPLLSGLPKDEPLCIVNDVRTGEFDMLAAGILSLPVTPTLVFLDSTDEILVRRFKETRRPHPFFFDAGGILPAIALERERLAELKEQAELVVDTSGMSTTELRAFLRERFAAPQHQQQPITVTVASFGFKHGTPSDADLLFDVRFLKNPYYNHALREKDGRGPEVQAFVESDPRTAEFLTRLSELVGWSLPHYIAEGKAYLTIGIGCTGGKHRSVVVAERLSVFLRSQGYRVLTQHRDVERR</sequence>
<dbReference type="NCBIfam" id="NF003828">
    <property type="entry name" value="PRK05416.1"/>
    <property type="match status" value="1"/>
</dbReference>
<dbReference type="EMBL" id="JACHGW010000002">
    <property type="protein sequence ID" value="MBB6050258.1"/>
    <property type="molecule type" value="Genomic_DNA"/>
</dbReference>
<dbReference type="PANTHER" id="PTHR30448">
    <property type="entry name" value="RNASE ADAPTER PROTEIN RAPZ"/>
    <property type="match status" value="1"/>
</dbReference>
<accession>A0A7W9SQD0</accession>
<gene>
    <name evidence="7" type="ORF">HNQ39_002049</name>
</gene>
<evidence type="ECO:0000313" key="8">
    <source>
        <dbReference type="Proteomes" id="UP000520814"/>
    </source>
</evidence>
<dbReference type="InterPro" id="IPR053930">
    <property type="entry name" value="RapZ-like_N"/>
</dbReference>
<protein>
    <submittedName>
        <fullName evidence="7">UPF0042 nucleotide-binding protein</fullName>
    </submittedName>
</protein>
<keyword evidence="3 4" id="KW-0342">GTP-binding</keyword>
<dbReference type="GO" id="GO:0005525">
    <property type="term" value="F:GTP binding"/>
    <property type="evidence" value="ECO:0007669"/>
    <property type="project" value="UniProtKB-UniRule"/>
</dbReference>
<evidence type="ECO:0000256" key="4">
    <source>
        <dbReference type="HAMAP-Rule" id="MF_00636"/>
    </source>
</evidence>
<reference evidence="7 8" key="1">
    <citation type="submission" date="2020-08" db="EMBL/GenBank/DDBJ databases">
        <title>Genomic Encyclopedia of Type Strains, Phase IV (KMG-IV): sequencing the most valuable type-strain genomes for metagenomic binning, comparative biology and taxonomic classification.</title>
        <authorList>
            <person name="Goeker M."/>
        </authorList>
    </citation>
    <scope>NUCLEOTIDE SEQUENCE [LARGE SCALE GENOMIC DNA]</scope>
    <source>
        <strain evidence="7 8">DSM 23562</strain>
    </source>
</reference>
<dbReference type="InterPro" id="IPR005337">
    <property type="entry name" value="RapZ-like"/>
</dbReference>
<evidence type="ECO:0000259" key="5">
    <source>
        <dbReference type="Pfam" id="PF03668"/>
    </source>
</evidence>
<dbReference type="InterPro" id="IPR053931">
    <property type="entry name" value="RapZ_C"/>
</dbReference>
<keyword evidence="2 4" id="KW-0067">ATP-binding</keyword>
<dbReference type="PIRSF" id="PIRSF005052">
    <property type="entry name" value="P-loopkin"/>
    <property type="match status" value="1"/>
</dbReference>
<dbReference type="InterPro" id="IPR027417">
    <property type="entry name" value="P-loop_NTPase"/>
</dbReference>
<dbReference type="SUPFAM" id="SSF52540">
    <property type="entry name" value="P-loop containing nucleoside triphosphate hydrolases"/>
    <property type="match status" value="1"/>
</dbReference>
<evidence type="ECO:0000256" key="1">
    <source>
        <dbReference type="ARBA" id="ARBA00022741"/>
    </source>
</evidence>
<dbReference type="GO" id="GO:0005524">
    <property type="term" value="F:ATP binding"/>
    <property type="evidence" value="ECO:0007669"/>
    <property type="project" value="UniProtKB-UniRule"/>
</dbReference>
<dbReference type="Pfam" id="PF22740">
    <property type="entry name" value="PapZ_C"/>
    <property type="match status" value="1"/>
</dbReference>
<proteinExistence type="inferred from homology"/>
<feature type="domain" description="RapZ C-terminal" evidence="6">
    <location>
        <begin position="159"/>
        <end position="278"/>
    </location>
</feature>
<keyword evidence="1 4" id="KW-0547">Nucleotide-binding</keyword>
<comment type="caution">
    <text evidence="7">The sequence shown here is derived from an EMBL/GenBank/DDBJ whole genome shotgun (WGS) entry which is preliminary data.</text>
</comment>
<dbReference type="Gene3D" id="3.40.50.300">
    <property type="entry name" value="P-loop containing nucleotide triphosphate hydrolases"/>
    <property type="match status" value="1"/>
</dbReference>
<evidence type="ECO:0000256" key="2">
    <source>
        <dbReference type="ARBA" id="ARBA00022840"/>
    </source>
</evidence>